<dbReference type="CTD" id="108697260"/>
<dbReference type="AlphaFoldDB" id="A0A8J1LDB6"/>
<feature type="domain" description="C-type lectin" evidence="8">
    <location>
        <begin position="232"/>
        <end position="354"/>
    </location>
</feature>
<dbReference type="Gene3D" id="3.10.100.10">
    <property type="entry name" value="Mannose-Binding Protein A, subunit A"/>
    <property type="match status" value="1"/>
</dbReference>
<dbReference type="InterPro" id="IPR018378">
    <property type="entry name" value="C-type_lectin_CS"/>
</dbReference>
<dbReference type="PROSITE" id="PS50041">
    <property type="entry name" value="C_TYPE_LECTIN_2"/>
    <property type="match status" value="1"/>
</dbReference>
<comment type="subcellular location">
    <subcellularLocation>
        <location evidence="1">Secreted</location>
    </subcellularLocation>
</comment>
<gene>
    <name evidence="10" type="primary">LOC108697260</name>
</gene>
<dbReference type="GO" id="GO:0001503">
    <property type="term" value="P:ossification"/>
    <property type="evidence" value="ECO:0007669"/>
    <property type="project" value="TreeGrafter"/>
</dbReference>
<keyword evidence="4" id="KW-0430">Lectin</keyword>
<dbReference type="GeneID" id="108697260"/>
<organism evidence="9 10">
    <name type="scientific">Xenopus laevis</name>
    <name type="common">African clawed frog</name>
    <dbReference type="NCBI Taxonomy" id="8355"/>
    <lineage>
        <taxon>Eukaryota</taxon>
        <taxon>Metazoa</taxon>
        <taxon>Chordata</taxon>
        <taxon>Craniata</taxon>
        <taxon>Vertebrata</taxon>
        <taxon>Euteleostomi</taxon>
        <taxon>Amphibia</taxon>
        <taxon>Batrachia</taxon>
        <taxon>Anura</taxon>
        <taxon>Pipoidea</taxon>
        <taxon>Pipidae</taxon>
        <taxon>Xenopodinae</taxon>
        <taxon>Xenopus</taxon>
        <taxon>Xenopus</taxon>
    </lineage>
</organism>
<sequence length="355" mass="41029">MDLLCYEKMLLERLLLGALCMSLIPSILAQEETAAKPLGLGNITESVVIIEKRGDTPDVIIDTYLRKIFFGNEEVTVPPPDSPHILPNTDAPQNHDVKRVFILQNGKHIEQDIEKEEEAEEEEDEIGENEKEDDKLEDSVPTIASQPSTTAHLDDNFNYFMSRLSAIESAIHRLNVQFFGLNVKVNQMSQSLSTIRTKLVDVEDNIATVSELNLRNQRQIGQIEGCFKGRRLLRKCYLIFQHFENYETAQKLCHSRGGNLAMPIDEQEYAALAKYIHDSFFPFNWHIWIGINDLHTEGMYQYENGHRVSFFNWYKDQMIVQPNGRTLENCVSVTSIDGKWWDHDCSRRMFYVCEY</sequence>
<evidence type="ECO:0000256" key="1">
    <source>
        <dbReference type="ARBA" id="ARBA00004613"/>
    </source>
</evidence>
<dbReference type="InterPro" id="IPR051663">
    <property type="entry name" value="CLec_Tetranectin-domain"/>
</dbReference>
<dbReference type="PROSITE" id="PS00615">
    <property type="entry name" value="C_TYPE_LECTIN_1"/>
    <property type="match status" value="1"/>
</dbReference>
<dbReference type="KEGG" id="xla:108697260"/>
<feature type="signal peptide" evidence="7">
    <location>
        <begin position="1"/>
        <end position="29"/>
    </location>
</feature>
<evidence type="ECO:0000256" key="6">
    <source>
        <dbReference type="SAM" id="MobiDB-lite"/>
    </source>
</evidence>
<evidence type="ECO:0000256" key="4">
    <source>
        <dbReference type="ARBA" id="ARBA00022734"/>
    </source>
</evidence>
<keyword evidence="2" id="KW-0964">Secreted</keyword>
<evidence type="ECO:0000259" key="8">
    <source>
        <dbReference type="PROSITE" id="PS50041"/>
    </source>
</evidence>
<dbReference type="SMART" id="SM00034">
    <property type="entry name" value="CLECT"/>
    <property type="match status" value="1"/>
</dbReference>
<evidence type="ECO:0000256" key="5">
    <source>
        <dbReference type="ARBA" id="ARBA00023157"/>
    </source>
</evidence>
<evidence type="ECO:0000256" key="7">
    <source>
        <dbReference type="SAM" id="SignalP"/>
    </source>
</evidence>
<feature type="compositionally biased region" description="Acidic residues" evidence="6">
    <location>
        <begin position="113"/>
        <end position="127"/>
    </location>
</feature>
<feature type="chain" id="PRO_5035282647" evidence="7">
    <location>
        <begin position="30"/>
        <end position="355"/>
    </location>
</feature>
<name>A0A8J1LDB6_XENLA</name>
<reference evidence="10" key="1">
    <citation type="submission" date="2025-08" db="UniProtKB">
        <authorList>
            <consortium name="RefSeq"/>
        </authorList>
    </citation>
    <scope>IDENTIFICATION</scope>
    <source>
        <strain evidence="10">J_2021</strain>
        <tissue evidence="10">Erythrocytes</tissue>
    </source>
</reference>
<feature type="compositionally biased region" description="Basic and acidic residues" evidence="6">
    <location>
        <begin position="128"/>
        <end position="138"/>
    </location>
</feature>
<dbReference type="GO" id="GO:0030246">
    <property type="term" value="F:carbohydrate binding"/>
    <property type="evidence" value="ECO:0007669"/>
    <property type="project" value="UniProtKB-KW"/>
</dbReference>
<proteinExistence type="predicted"/>
<protein>
    <submittedName>
        <fullName evidence="10">C-type lectin domain family 11 member A</fullName>
    </submittedName>
</protein>
<dbReference type="GO" id="GO:0008083">
    <property type="term" value="F:growth factor activity"/>
    <property type="evidence" value="ECO:0007669"/>
    <property type="project" value="TreeGrafter"/>
</dbReference>
<evidence type="ECO:0000313" key="10">
    <source>
        <dbReference type="RefSeq" id="XP_041427527.1"/>
    </source>
</evidence>
<dbReference type="OrthoDB" id="441660at2759"/>
<feature type="region of interest" description="Disordered" evidence="6">
    <location>
        <begin position="111"/>
        <end position="149"/>
    </location>
</feature>
<dbReference type="GO" id="GO:0005615">
    <property type="term" value="C:extracellular space"/>
    <property type="evidence" value="ECO:0007669"/>
    <property type="project" value="TreeGrafter"/>
</dbReference>
<evidence type="ECO:0000256" key="2">
    <source>
        <dbReference type="ARBA" id="ARBA00022525"/>
    </source>
</evidence>
<dbReference type="InterPro" id="IPR016186">
    <property type="entry name" value="C-type_lectin-like/link_sf"/>
</dbReference>
<evidence type="ECO:0000256" key="3">
    <source>
        <dbReference type="ARBA" id="ARBA00022729"/>
    </source>
</evidence>
<keyword evidence="3 7" id="KW-0732">Signal</keyword>
<dbReference type="SUPFAM" id="SSF56436">
    <property type="entry name" value="C-type lectin-like"/>
    <property type="match status" value="1"/>
</dbReference>
<keyword evidence="9" id="KW-1185">Reference proteome</keyword>
<dbReference type="InterPro" id="IPR016187">
    <property type="entry name" value="CTDL_fold"/>
</dbReference>
<dbReference type="Proteomes" id="UP000186698">
    <property type="component" value="Chromosome 7S"/>
</dbReference>
<accession>A0A8J1LDB6</accession>
<dbReference type="RefSeq" id="XP_041427527.1">
    <property type="nucleotide sequence ID" value="XM_041571593.1"/>
</dbReference>
<keyword evidence="5" id="KW-1015">Disulfide bond</keyword>
<dbReference type="Pfam" id="PF00059">
    <property type="entry name" value="Lectin_C"/>
    <property type="match status" value="1"/>
</dbReference>
<dbReference type="PANTHER" id="PTHR22799">
    <property type="entry name" value="TETRANECTIN-RELATED"/>
    <property type="match status" value="1"/>
</dbReference>
<dbReference type="PANTHER" id="PTHR22799:SF1">
    <property type="entry name" value="C-TYPE LECTIN DOMAIN FAMILY 11 MEMBER A"/>
    <property type="match status" value="1"/>
</dbReference>
<dbReference type="InterPro" id="IPR001304">
    <property type="entry name" value="C-type_lectin-like"/>
</dbReference>
<evidence type="ECO:0000313" key="9">
    <source>
        <dbReference type="Proteomes" id="UP000186698"/>
    </source>
</evidence>